<dbReference type="SUPFAM" id="SSF53187">
    <property type="entry name" value="Zn-dependent exopeptidases"/>
    <property type="match status" value="1"/>
</dbReference>
<dbReference type="InterPro" id="IPR001261">
    <property type="entry name" value="ArgE/DapE_CS"/>
</dbReference>
<evidence type="ECO:0000256" key="5">
    <source>
        <dbReference type="PIRSR" id="PIRSR037238-1"/>
    </source>
</evidence>
<dbReference type="SUPFAM" id="SSF55031">
    <property type="entry name" value="Bacterial exopeptidase dimerisation domain"/>
    <property type="match status" value="1"/>
</dbReference>
<evidence type="ECO:0000256" key="1">
    <source>
        <dbReference type="ARBA" id="ARBA00001947"/>
    </source>
</evidence>
<evidence type="ECO:0000256" key="2">
    <source>
        <dbReference type="ARBA" id="ARBA00022723"/>
    </source>
</evidence>
<evidence type="ECO:0000256" key="3">
    <source>
        <dbReference type="ARBA" id="ARBA00022801"/>
    </source>
</evidence>
<sequence length="392" mass="41009">MIPDPAQAAAVDVPALHAWLREQRREMVDDLAEYVNHETPSTDKALLDAGLAWLERWLFTRLGAPARRRRMDGGRYGDVLVLDYPGSGTGPLLFLAHYDTVWEAGTLAAWPFTVVGGRATGPGVLDMKAGLVQAVWGLHALDALDLPRPPVRVLLNGDEEIGSPASRPLIEEAATDAELSLVFEASADGALKTGRKGVGMYRLHARGIEAHAGLEPAQGASAIGALAALVPELHALSDPAAGTTVNVGTFHGGTRGNVVAGYAYCDIDVRAATQAEAERLEKALDALTSPDPRVTLTLEGGWNRPAMERAETSGRLMALTRALARQLDVDLGEVTVGGASDGNFVAALGRPVLDGLGAVGAGAHARHEHVLVDAMAERAALSAGLCAVYASG</sequence>
<dbReference type="GO" id="GO:0046872">
    <property type="term" value="F:metal ion binding"/>
    <property type="evidence" value="ECO:0007669"/>
    <property type="project" value="UniProtKB-KW"/>
</dbReference>
<keyword evidence="2" id="KW-0479">Metal-binding</keyword>
<feature type="domain" description="Peptidase M20 dimerisation" evidence="6">
    <location>
        <begin position="193"/>
        <end position="287"/>
    </location>
</feature>
<feature type="active site" evidence="5">
    <location>
        <position position="99"/>
    </location>
</feature>
<dbReference type="PANTHER" id="PTHR43808:SF9">
    <property type="entry name" value="BLL0789 PROTEIN"/>
    <property type="match status" value="1"/>
</dbReference>
<dbReference type="EMBL" id="JYIJ01000019">
    <property type="protein sequence ID" value="KWW97909.1"/>
    <property type="molecule type" value="Genomic_DNA"/>
</dbReference>
<dbReference type="PROSITE" id="PS00758">
    <property type="entry name" value="ARGE_DAPE_CPG2_1"/>
    <property type="match status" value="1"/>
</dbReference>
<dbReference type="PIRSF" id="PIRSF037238">
    <property type="entry name" value="Carboxypeptidase_G2"/>
    <property type="match status" value="1"/>
</dbReference>
<reference evidence="9" key="1">
    <citation type="submission" date="2015-02" db="EMBL/GenBank/DDBJ databases">
        <title>Physiological reanalysis, assessment of diazotrophy, and genome sequences of multiple isolates of Streptomyces thermoautotrophicus.</title>
        <authorList>
            <person name="MacKellar D.C."/>
            <person name="Lieber L."/>
            <person name="Norman J."/>
            <person name="Bolger A."/>
            <person name="Tobin C."/>
            <person name="Murray J.W."/>
            <person name="Friesen M."/>
            <person name="Prell J."/>
        </authorList>
    </citation>
    <scope>NUCLEOTIDE SEQUENCE [LARGE SCALE GENOMIC DNA]</scope>
    <source>
        <strain evidence="9">UBT1</strain>
    </source>
</reference>
<dbReference type="EMBL" id="JYIK01001078">
    <property type="protein sequence ID" value="KWX07021.1"/>
    <property type="molecule type" value="Genomic_DNA"/>
</dbReference>
<keyword evidence="3" id="KW-0378">Hydrolase</keyword>
<dbReference type="RefSeq" id="WP_079046250.1">
    <property type="nucleotide sequence ID" value="NZ_JYIJ01000019.1"/>
</dbReference>
<dbReference type="AlphaFoldDB" id="A0A132MJH9"/>
<evidence type="ECO:0000256" key="4">
    <source>
        <dbReference type="ARBA" id="ARBA00022833"/>
    </source>
</evidence>
<accession>A0A132MJH9</accession>
<comment type="caution">
    <text evidence="7">The sequence shown here is derived from an EMBL/GenBank/DDBJ whole genome shotgun (WGS) entry which is preliminary data.</text>
</comment>
<name>A0A132MJH9_9ACTN</name>
<dbReference type="InterPro" id="IPR017150">
    <property type="entry name" value="Pept_M20_glutamate_carboxypep"/>
</dbReference>
<dbReference type="Gene3D" id="3.40.630.10">
    <property type="entry name" value="Zn peptidases"/>
    <property type="match status" value="1"/>
</dbReference>
<dbReference type="GO" id="GO:0016787">
    <property type="term" value="F:hydrolase activity"/>
    <property type="evidence" value="ECO:0007669"/>
    <property type="project" value="UniProtKB-KW"/>
</dbReference>
<comment type="cofactor">
    <cofactor evidence="1">
        <name>Zn(2+)</name>
        <dbReference type="ChEBI" id="CHEBI:29105"/>
    </cofactor>
</comment>
<reference evidence="7 10" key="2">
    <citation type="submission" date="2015-02" db="EMBL/GenBank/DDBJ databases">
        <title>Physiological reanalysis, assessment of diazotrophy, and genome sequences of multiple isolates of Streptomyces thermoautotrophicus.</title>
        <authorList>
            <person name="MacKellar D.C."/>
            <person name="Lieber L."/>
            <person name="Norman J."/>
            <person name="Bolger A."/>
            <person name="Tobin C."/>
            <person name="Murray J.W."/>
            <person name="Prell J."/>
        </authorList>
    </citation>
    <scope>NUCLEOTIDE SEQUENCE [LARGE SCALE GENOMIC DNA]</scope>
    <source>
        <strain evidence="7 10">UBT1</strain>
    </source>
</reference>
<protein>
    <submittedName>
        <fullName evidence="7">Peptidase M20</fullName>
    </submittedName>
</protein>
<dbReference type="PATRIC" id="fig|1469144.8.peg.877"/>
<dbReference type="InterPro" id="IPR002933">
    <property type="entry name" value="Peptidase_M20"/>
</dbReference>
<feature type="active site" description="Proton acceptor" evidence="5">
    <location>
        <position position="159"/>
    </location>
</feature>
<evidence type="ECO:0000313" key="10">
    <source>
        <dbReference type="Proteomes" id="UP000070659"/>
    </source>
</evidence>
<organism evidence="7 10">
    <name type="scientific">Carbonactinospora thermoautotrophica</name>
    <dbReference type="NCBI Taxonomy" id="1469144"/>
    <lineage>
        <taxon>Bacteria</taxon>
        <taxon>Bacillati</taxon>
        <taxon>Actinomycetota</taxon>
        <taxon>Actinomycetes</taxon>
        <taxon>Kitasatosporales</taxon>
        <taxon>Carbonactinosporaceae</taxon>
        <taxon>Carbonactinospora</taxon>
    </lineage>
</organism>
<dbReference type="Proteomes" id="UP000070598">
    <property type="component" value="Unassembled WGS sequence"/>
</dbReference>
<gene>
    <name evidence="7" type="ORF">TH66_21240</name>
    <name evidence="8" type="ORF">TR74_20170</name>
</gene>
<evidence type="ECO:0000259" key="6">
    <source>
        <dbReference type="Pfam" id="PF07687"/>
    </source>
</evidence>
<dbReference type="InterPro" id="IPR011650">
    <property type="entry name" value="Peptidase_M20_dimer"/>
</dbReference>
<dbReference type="InterPro" id="IPR036264">
    <property type="entry name" value="Bact_exopeptidase_dim_dom"/>
</dbReference>
<dbReference type="InterPro" id="IPR050072">
    <property type="entry name" value="Peptidase_M20A"/>
</dbReference>
<evidence type="ECO:0000313" key="7">
    <source>
        <dbReference type="EMBL" id="KWW97909.1"/>
    </source>
</evidence>
<keyword evidence="4" id="KW-0862">Zinc</keyword>
<dbReference type="Gene3D" id="3.30.70.360">
    <property type="match status" value="1"/>
</dbReference>
<dbReference type="PANTHER" id="PTHR43808">
    <property type="entry name" value="ACETYLORNITHINE DEACETYLASE"/>
    <property type="match status" value="1"/>
</dbReference>
<evidence type="ECO:0000313" key="9">
    <source>
        <dbReference type="Proteomes" id="UP000070598"/>
    </source>
</evidence>
<dbReference type="CDD" id="cd03885">
    <property type="entry name" value="M20_CPDG2"/>
    <property type="match status" value="1"/>
</dbReference>
<evidence type="ECO:0000313" key="8">
    <source>
        <dbReference type="EMBL" id="KWX07021.1"/>
    </source>
</evidence>
<dbReference type="Pfam" id="PF01546">
    <property type="entry name" value="Peptidase_M20"/>
    <property type="match status" value="1"/>
</dbReference>
<proteinExistence type="predicted"/>
<dbReference type="Proteomes" id="UP000070659">
    <property type="component" value="Unassembled WGS sequence"/>
</dbReference>
<dbReference type="Pfam" id="PF07687">
    <property type="entry name" value="M20_dimer"/>
    <property type="match status" value="1"/>
</dbReference>